<dbReference type="InterPro" id="IPR007361">
    <property type="entry name" value="DUF427"/>
</dbReference>
<dbReference type="PANTHER" id="PTHR43058:SF1">
    <property type="entry name" value="DUF427 DOMAIN-CONTAINING PROTEIN"/>
    <property type="match status" value="1"/>
</dbReference>
<evidence type="ECO:0000313" key="3">
    <source>
        <dbReference type="EMBL" id="BAM80249.1"/>
    </source>
</evidence>
<feature type="domain" description="DUF427" evidence="2">
    <location>
        <begin position="85"/>
        <end position="177"/>
    </location>
</feature>
<dbReference type="STRING" id="280699.M1V824"/>
<name>M1V824_CYAM1</name>
<sequence length="232" mass="26767">MFVDRIVLSFRGAGLERANTCLRKGQRLRKACSHVFRPLCSSDLPVNLPTDLETKRVMKPPLAERESIWSYPRPPRVEPNTRHLRVVHNQVTIAETRRGYRVLEYSHPPSYYIPLDDIDLQYVMVSSKVRSTFCEFKGEATYYDVEVGWEVSEGAAWSYDFPTRAYRMLKDHIAFYPAKVDACWVDEYRVRPEPRSFYGGWVTPLVKGVYPEEDVEDDEDSSGGDGKDSATQ</sequence>
<dbReference type="GeneID" id="16994199"/>
<keyword evidence="4" id="KW-1185">Reference proteome</keyword>
<dbReference type="OrthoDB" id="18996at2759"/>
<dbReference type="RefSeq" id="XP_005534856.1">
    <property type="nucleotide sequence ID" value="XM_005534799.1"/>
</dbReference>
<dbReference type="HOGENOM" id="CLU_1196369_0_0_1"/>
<protein>
    <recommendedName>
        <fullName evidence="2">DUF427 domain-containing protein</fullName>
    </recommendedName>
</protein>
<reference evidence="3 4" key="1">
    <citation type="journal article" date="2004" name="Nature">
        <title>Genome sequence of the ultrasmall unicellular red alga Cyanidioschyzon merolae 10D.</title>
        <authorList>
            <person name="Matsuzaki M."/>
            <person name="Misumi O."/>
            <person name="Shin-i T."/>
            <person name="Maruyama S."/>
            <person name="Takahara M."/>
            <person name="Miyagishima S."/>
            <person name="Mori T."/>
            <person name="Nishida K."/>
            <person name="Yagisawa F."/>
            <person name="Nishida K."/>
            <person name="Yoshida Y."/>
            <person name="Nishimura Y."/>
            <person name="Nakao S."/>
            <person name="Kobayashi T."/>
            <person name="Momoyama Y."/>
            <person name="Higashiyama T."/>
            <person name="Minoda A."/>
            <person name="Sano M."/>
            <person name="Nomoto H."/>
            <person name="Oishi K."/>
            <person name="Hayashi H."/>
            <person name="Ohta F."/>
            <person name="Nishizaka S."/>
            <person name="Haga S."/>
            <person name="Miura S."/>
            <person name="Morishita T."/>
            <person name="Kabeya Y."/>
            <person name="Terasawa K."/>
            <person name="Suzuki Y."/>
            <person name="Ishii Y."/>
            <person name="Asakawa S."/>
            <person name="Takano H."/>
            <person name="Ohta N."/>
            <person name="Kuroiwa H."/>
            <person name="Tanaka K."/>
            <person name="Shimizu N."/>
            <person name="Sugano S."/>
            <person name="Sato N."/>
            <person name="Nozaki H."/>
            <person name="Ogasawara N."/>
            <person name="Kohara Y."/>
            <person name="Kuroiwa T."/>
        </authorList>
    </citation>
    <scope>NUCLEOTIDE SEQUENCE [LARGE SCALE GENOMIC DNA]</scope>
    <source>
        <strain evidence="3 4">10D</strain>
    </source>
</reference>
<dbReference type="eggNOG" id="ENOG502S7JC">
    <property type="taxonomic scope" value="Eukaryota"/>
</dbReference>
<dbReference type="Pfam" id="PF04248">
    <property type="entry name" value="NTP_transf_9"/>
    <property type="match status" value="1"/>
</dbReference>
<organism evidence="3 4">
    <name type="scientific">Cyanidioschyzon merolae (strain NIES-3377 / 10D)</name>
    <name type="common">Unicellular red alga</name>
    <dbReference type="NCBI Taxonomy" id="280699"/>
    <lineage>
        <taxon>Eukaryota</taxon>
        <taxon>Rhodophyta</taxon>
        <taxon>Bangiophyceae</taxon>
        <taxon>Cyanidiales</taxon>
        <taxon>Cyanidiaceae</taxon>
        <taxon>Cyanidioschyzon</taxon>
    </lineage>
</organism>
<dbReference type="Gene3D" id="2.170.150.40">
    <property type="entry name" value="Domain of unknown function (DUF427)"/>
    <property type="match status" value="1"/>
</dbReference>
<accession>M1V824</accession>
<evidence type="ECO:0000256" key="1">
    <source>
        <dbReference type="SAM" id="MobiDB-lite"/>
    </source>
</evidence>
<feature type="region of interest" description="Disordered" evidence="1">
    <location>
        <begin position="212"/>
        <end position="232"/>
    </location>
</feature>
<gene>
    <name evidence="3" type="ORF">CYME_CMJ115C</name>
</gene>
<reference evidence="3 4" key="2">
    <citation type="journal article" date="2007" name="BMC Biol.">
        <title>A 100%-complete sequence reveals unusually simple genomic features in the hot-spring red alga Cyanidioschyzon merolae.</title>
        <authorList>
            <person name="Nozaki H."/>
            <person name="Takano H."/>
            <person name="Misumi O."/>
            <person name="Terasawa K."/>
            <person name="Matsuzaki M."/>
            <person name="Maruyama S."/>
            <person name="Nishida K."/>
            <person name="Yagisawa F."/>
            <person name="Yoshida Y."/>
            <person name="Fujiwara T."/>
            <person name="Takio S."/>
            <person name="Tamura K."/>
            <person name="Chung S.J."/>
            <person name="Nakamura S."/>
            <person name="Kuroiwa H."/>
            <person name="Tanaka K."/>
            <person name="Sato N."/>
            <person name="Kuroiwa T."/>
        </authorList>
    </citation>
    <scope>NUCLEOTIDE SEQUENCE [LARGE SCALE GENOMIC DNA]</scope>
    <source>
        <strain evidence="3 4">10D</strain>
    </source>
</reference>
<proteinExistence type="predicted"/>
<feature type="compositionally biased region" description="Acidic residues" evidence="1">
    <location>
        <begin position="212"/>
        <end position="222"/>
    </location>
</feature>
<evidence type="ECO:0000259" key="2">
    <source>
        <dbReference type="Pfam" id="PF04248"/>
    </source>
</evidence>
<dbReference type="KEGG" id="cme:CYME_CMJ115C"/>
<dbReference type="PANTHER" id="PTHR43058">
    <property type="entry name" value="SLR0655 PROTEIN"/>
    <property type="match status" value="1"/>
</dbReference>
<dbReference type="InterPro" id="IPR038694">
    <property type="entry name" value="DUF427_sf"/>
</dbReference>
<dbReference type="Proteomes" id="UP000007014">
    <property type="component" value="Chromosome 10"/>
</dbReference>
<dbReference type="AlphaFoldDB" id="M1V824"/>
<dbReference type="OMA" id="SFYAGPW"/>
<evidence type="ECO:0000313" key="4">
    <source>
        <dbReference type="Proteomes" id="UP000007014"/>
    </source>
</evidence>
<dbReference type="EMBL" id="AP006492">
    <property type="protein sequence ID" value="BAM80249.1"/>
    <property type="molecule type" value="Genomic_DNA"/>
</dbReference>
<dbReference type="Gramene" id="CMJ115CT">
    <property type="protein sequence ID" value="CMJ115CT"/>
    <property type="gene ID" value="CMJ115C"/>
</dbReference>